<proteinExistence type="predicted"/>
<reference evidence="1" key="1">
    <citation type="submission" date="2022-08" db="EMBL/GenBank/DDBJ databases">
        <authorList>
            <person name="Kallberg Y."/>
            <person name="Tangrot J."/>
            <person name="Rosling A."/>
        </authorList>
    </citation>
    <scope>NUCLEOTIDE SEQUENCE</scope>
    <source>
        <strain evidence="1">Wild A</strain>
    </source>
</reference>
<dbReference type="InterPro" id="IPR010982">
    <property type="entry name" value="Lambda_DNA-bd_dom_sf"/>
</dbReference>
<dbReference type="Gene3D" id="1.10.260.40">
    <property type="entry name" value="lambda repressor-like DNA-binding domains"/>
    <property type="match status" value="1"/>
</dbReference>
<dbReference type="EMBL" id="CAMKVN010005662">
    <property type="protein sequence ID" value="CAI2189178.1"/>
    <property type="molecule type" value="Genomic_DNA"/>
</dbReference>
<sequence>MNKTNKFINKVTFSSEEEELFRRLEEDDSLGTCVVNPHATPLEKAKYNICQTIVRYQMRNDLSEKEVAERLELDEQTTSKILRCRIKDFDLNELTICLGKIYSSGLMNNKGEFASIPPFIELAGGEKVVLSEKTIKEIEKLKILSKLKRNISEVVEGAREIVNCLENLEKMCNPMEESSDVGLLDSSFIPFTYIFVPKGEESLARKLIFDSLGDLTAEQLKKIHFLKREKTEKERSFGFKVEKNITSPNFFFTDPSYQEVTMPILAG</sequence>
<keyword evidence="2" id="KW-1185">Reference proteome</keyword>
<name>A0A9W4T1L1_9GLOM</name>
<comment type="caution">
    <text evidence="1">The sequence shown here is derived from an EMBL/GenBank/DDBJ whole genome shotgun (WGS) entry which is preliminary data.</text>
</comment>
<dbReference type="Proteomes" id="UP001153678">
    <property type="component" value="Unassembled WGS sequence"/>
</dbReference>
<dbReference type="AlphaFoldDB" id="A0A9W4T1L1"/>
<organism evidence="1 2">
    <name type="scientific">Funneliformis geosporum</name>
    <dbReference type="NCBI Taxonomy" id="1117311"/>
    <lineage>
        <taxon>Eukaryota</taxon>
        <taxon>Fungi</taxon>
        <taxon>Fungi incertae sedis</taxon>
        <taxon>Mucoromycota</taxon>
        <taxon>Glomeromycotina</taxon>
        <taxon>Glomeromycetes</taxon>
        <taxon>Glomerales</taxon>
        <taxon>Glomeraceae</taxon>
        <taxon>Funneliformis</taxon>
    </lineage>
</organism>
<gene>
    <name evidence="1" type="ORF">FWILDA_LOCUS13951</name>
</gene>
<protein>
    <submittedName>
        <fullName evidence="1">5475_t:CDS:1</fullName>
    </submittedName>
</protein>
<evidence type="ECO:0000313" key="2">
    <source>
        <dbReference type="Proteomes" id="UP001153678"/>
    </source>
</evidence>
<evidence type="ECO:0000313" key="1">
    <source>
        <dbReference type="EMBL" id="CAI2189178.1"/>
    </source>
</evidence>
<accession>A0A9W4T1L1</accession>
<dbReference type="GO" id="GO:0003677">
    <property type="term" value="F:DNA binding"/>
    <property type="evidence" value="ECO:0007669"/>
    <property type="project" value="InterPro"/>
</dbReference>